<evidence type="ECO:0000256" key="5">
    <source>
        <dbReference type="ARBA" id="ARBA00022692"/>
    </source>
</evidence>
<feature type="transmembrane region" description="Helical" evidence="8">
    <location>
        <begin position="247"/>
        <end position="267"/>
    </location>
</feature>
<evidence type="ECO:0000256" key="4">
    <source>
        <dbReference type="ARBA" id="ARBA00022679"/>
    </source>
</evidence>
<dbReference type="GO" id="GO:0009103">
    <property type="term" value="P:lipopolysaccharide biosynthetic process"/>
    <property type="evidence" value="ECO:0007669"/>
    <property type="project" value="UniProtKB-ARBA"/>
</dbReference>
<dbReference type="GO" id="GO:0016763">
    <property type="term" value="F:pentosyltransferase activity"/>
    <property type="evidence" value="ECO:0007669"/>
    <property type="project" value="TreeGrafter"/>
</dbReference>
<keyword evidence="7 8" id="KW-0472">Membrane</keyword>
<evidence type="ECO:0000256" key="7">
    <source>
        <dbReference type="ARBA" id="ARBA00023136"/>
    </source>
</evidence>
<feature type="transmembrane region" description="Helical" evidence="8">
    <location>
        <begin position="406"/>
        <end position="423"/>
    </location>
</feature>
<reference evidence="10 11" key="1">
    <citation type="submission" date="2019-07" db="EMBL/GenBank/DDBJ databases">
        <authorList>
            <person name="Cremers G."/>
        </authorList>
    </citation>
    <scope>NUCLEOTIDE SEQUENCE [LARGE SCALE GENOMIC DNA]</scope>
</reference>
<keyword evidence="4 10" id="KW-0808">Transferase</keyword>
<keyword evidence="6 8" id="KW-1133">Transmembrane helix</keyword>
<keyword evidence="3 10" id="KW-0328">Glycosyltransferase</keyword>
<proteinExistence type="predicted"/>
<protein>
    <submittedName>
        <fullName evidence="10">Dolichyl-phosphate-mannose-protein mannosyltransferase</fullName>
    </submittedName>
</protein>
<dbReference type="GO" id="GO:0005886">
    <property type="term" value="C:plasma membrane"/>
    <property type="evidence" value="ECO:0007669"/>
    <property type="project" value="UniProtKB-SubCell"/>
</dbReference>
<keyword evidence="11" id="KW-1185">Reference proteome</keyword>
<dbReference type="PANTHER" id="PTHR33908:SF11">
    <property type="entry name" value="MEMBRANE PROTEIN"/>
    <property type="match status" value="1"/>
</dbReference>
<evidence type="ECO:0000256" key="3">
    <source>
        <dbReference type="ARBA" id="ARBA00022676"/>
    </source>
</evidence>
<organism evidence="10 11">
    <name type="scientific">Candidatus Methylomirabilis lanthanidiphila</name>
    <dbReference type="NCBI Taxonomy" id="2211376"/>
    <lineage>
        <taxon>Bacteria</taxon>
        <taxon>Candidatus Methylomirabilota</taxon>
        <taxon>Candidatus Methylomirabilia</taxon>
        <taxon>Candidatus Methylomirabilales</taxon>
        <taxon>Candidatus Methylomirabilaceae</taxon>
        <taxon>Candidatus Methylomirabilis</taxon>
    </lineage>
</organism>
<evidence type="ECO:0000313" key="11">
    <source>
        <dbReference type="Proteomes" id="UP000334340"/>
    </source>
</evidence>
<evidence type="ECO:0000256" key="6">
    <source>
        <dbReference type="ARBA" id="ARBA00022989"/>
    </source>
</evidence>
<dbReference type="Proteomes" id="UP000334340">
    <property type="component" value="Unassembled WGS sequence"/>
</dbReference>
<accession>A0A564ZK69</accession>
<feature type="transmembrane region" description="Helical" evidence="8">
    <location>
        <begin position="325"/>
        <end position="346"/>
    </location>
</feature>
<feature type="transmembrane region" description="Helical" evidence="8">
    <location>
        <begin position="352"/>
        <end position="369"/>
    </location>
</feature>
<evidence type="ECO:0000256" key="1">
    <source>
        <dbReference type="ARBA" id="ARBA00004651"/>
    </source>
</evidence>
<evidence type="ECO:0000313" key="10">
    <source>
        <dbReference type="EMBL" id="VUZ85694.1"/>
    </source>
</evidence>
<comment type="subcellular location">
    <subcellularLocation>
        <location evidence="1">Cell membrane</location>
        <topology evidence="1">Multi-pass membrane protein</topology>
    </subcellularLocation>
</comment>
<feature type="transmembrane region" description="Helical" evidence="8">
    <location>
        <begin position="381"/>
        <end position="400"/>
    </location>
</feature>
<feature type="domain" description="Glycosyltransferase RgtA/B/C/D-like" evidence="9">
    <location>
        <begin position="118"/>
        <end position="263"/>
    </location>
</feature>
<dbReference type="InterPro" id="IPR038731">
    <property type="entry name" value="RgtA/B/C-like"/>
</dbReference>
<keyword evidence="2" id="KW-1003">Cell membrane</keyword>
<feature type="transmembrane region" description="Helical" evidence="8">
    <location>
        <begin position="45"/>
        <end position="66"/>
    </location>
</feature>
<dbReference type="EMBL" id="CABIKM010000031">
    <property type="protein sequence ID" value="VUZ85694.1"/>
    <property type="molecule type" value="Genomic_DNA"/>
</dbReference>
<evidence type="ECO:0000259" key="9">
    <source>
        <dbReference type="Pfam" id="PF13231"/>
    </source>
</evidence>
<name>A0A564ZK69_9BACT</name>
<keyword evidence="5 8" id="KW-0812">Transmembrane</keyword>
<gene>
    <name evidence="10" type="ORF">MELA_02079</name>
</gene>
<feature type="transmembrane region" description="Helical" evidence="8">
    <location>
        <begin position="210"/>
        <end position="235"/>
    </location>
</feature>
<sequence length="566" mass="61305">MGRGRRTTVKTEETRKIEGPLHDDARVLQSVAAPSRIPSVKLKGLAISFWSVAVVVVCGGVAAYLMTANLSYGLPLYYHPDEVVKTVSAVNLARGDIPARFNHPHFMLFFSYPFLHAGWALGIHPLVAARAAVAVLGIATVGLLYGVGRYLGGPLAGAAAAILYATAPLAVVAAHDFKEDIPLAFWLTLQLLFLVRYLRHGRSRDLFLGAAALGGAIGTKYTGLLAAPLLVGAVFAGPVTDQRWRRLGIAATLVGVGFLVATPDILAQPGKFVADTLFEVRHALFGHGIKRVSQSGLELTGESLEHPITISPLPYLWTYHLRYSLIPGFSVAGLLLAAGGLVVAAARDDRSLQLVAGAAVLFYLVLETLPLKPPPFAARYMVIVLPYAALLAGGAVAFAWNRGMAYRATIGLLLAATIILNGYQSLQQIQAMRPETRDEARDWIRRNLPPGARIILPGLIWYTPFGGASERVGPYDVVAMQRFSFSELLAASLDPRAYLVVSSFNYQRHLDFPDVDPDATRFYRMLFEQYAPLATFTVPFHPLGFHNPAIQIFRLAGASRAPNPRP</sequence>
<feature type="transmembrane region" description="Helical" evidence="8">
    <location>
        <begin position="155"/>
        <end position="175"/>
    </location>
</feature>
<evidence type="ECO:0000256" key="2">
    <source>
        <dbReference type="ARBA" id="ARBA00022475"/>
    </source>
</evidence>
<dbReference type="AlphaFoldDB" id="A0A564ZK69"/>
<evidence type="ECO:0000256" key="8">
    <source>
        <dbReference type="SAM" id="Phobius"/>
    </source>
</evidence>
<dbReference type="PANTHER" id="PTHR33908">
    <property type="entry name" value="MANNOSYLTRANSFERASE YKCB-RELATED"/>
    <property type="match status" value="1"/>
</dbReference>
<dbReference type="InterPro" id="IPR050297">
    <property type="entry name" value="LipidA_mod_glycosyltrf_83"/>
</dbReference>
<dbReference type="Pfam" id="PF13231">
    <property type="entry name" value="PMT_2"/>
    <property type="match status" value="1"/>
</dbReference>
<feature type="transmembrane region" description="Helical" evidence="8">
    <location>
        <begin position="181"/>
        <end position="198"/>
    </location>
</feature>
<feature type="transmembrane region" description="Helical" evidence="8">
    <location>
        <begin position="127"/>
        <end position="148"/>
    </location>
</feature>